<dbReference type="InterPro" id="IPR013325">
    <property type="entry name" value="RNA_pol_sigma_r2"/>
</dbReference>
<dbReference type="Pfam" id="PF04542">
    <property type="entry name" value="Sigma70_r2"/>
    <property type="match status" value="1"/>
</dbReference>
<organism evidence="8 9">
    <name type="scientific">Paenarthrobacter ureafaciens</name>
    <dbReference type="NCBI Taxonomy" id="37931"/>
    <lineage>
        <taxon>Bacteria</taxon>
        <taxon>Bacillati</taxon>
        <taxon>Actinomycetota</taxon>
        <taxon>Actinomycetes</taxon>
        <taxon>Micrococcales</taxon>
        <taxon>Micrococcaceae</taxon>
        <taxon>Paenarthrobacter</taxon>
    </lineage>
</organism>
<dbReference type="InterPro" id="IPR013249">
    <property type="entry name" value="RNA_pol_sigma70_r4_t2"/>
</dbReference>
<evidence type="ECO:0000313" key="9">
    <source>
        <dbReference type="Proteomes" id="UP001163293"/>
    </source>
</evidence>
<dbReference type="PANTHER" id="PTHR43133:SF8">
    <property type="entry name" value="RNA POLYMERASE SIGMA FACTOR HI_1459-RELATED"/>
    <property type="match status" value="1"/>
</dbReference>
<evidence type="ECO:0000256" key="2">
    <source>
        <dbReference type="ARBA" id="ARBA00023015"/>
    </source>
</evidence>
<keyword evidence="9" id="KW-1185">Reference proteome</keyword>
<dbReference type="GO" id="GO:0016987">
    <property type="term" value="F:sigma factor activity"/>
    <property type="evidence" value="ECO:0007669"/>
    <property type="project" value="UniProtKB-KW"/>
</dbReference>
<dbReference type="InterPro" id="IPR014284">
    <property type="entry name" value="RNA_pol_sigma-70_dom"/>
</dbReference>
<evidence type="ECO:0000256" key="3">
    <source>
        <dbReference type="ARBA" id="ARBA00023082"/>
    </source>
</evidence>
<feature type="domain" description="RNA polymerase sigma factor 70 region 4 type 2" evidence="7">
    <location>
        <begin position="105"/>
        <end position="157"/>
    </location>
</feature>
<protein>
    <submittedName>
        <fullName evidence="8">RNA polymerase sigma factor</fullName>
    </submittedName>
</protein>
<keyword evidence="3" id="KW-0731">Sigma factor</keyword>
<dbReference type="SUPFAM" id="SSF88946">
    <property type="entry name" value="Sigma2 domain of RNA polymerase sigma factors"/>
    <property type="match status" value="1"/>
</dbReference>
<evidence type="ECO:0000256" key="1">
    <source>
        <dbReference type="ARBA" id="ARBA00010641"/>
    </source>
</evidence>
<evidence type="ECO:0000256" key="4">
    <source>
        <dbReference type="ARBA" id="ARBA00023125"/>
    </source>
</evidence>
<reference evidence="8" key="1">
    <citation type="submission" date="2022-07" db="EMBL/GenBank/DDBJ databases">
        <authorList>
            <person name="Wu T."/>
        </authorList>
    </citation>
    <scope>NUCLEOTIDE SEQUENCE</scope>
    <source>
        <strain evidence="8">SD-1</strain>
    </source>
</reference>
<dbReference type="PANTHER" id="PTHR43133">
    <property type="entry name" value="RNA POLYMERASE ECF-TYPE SIGMA FACTO"/>
    <property type="match status" value="1"/>
</dbReference>
<name>A0AAX3EKR7_PAEUR</name>
<keyword evidence="5" id="KW-0804">Transcription</keyword>
<keyword evidence="2" id="KW-0805">Transcription regulation</keyword>
<gene>
    <name evidence="8" type="ORF">NL394_00110</name>
</gene>
<evidence type="ECO:0000313" key="8">
    <source>
        <dbReference type="EMBL" id="UYV97702.1"/>
    </source>
</evidence>
<feature type="domain" description="RNA polymerase sigma-70 region 2" evidence="6">
    <location>
        <begin position="17"/>
        <end position="81"/>
    </location>
</feature>
<keyword evidence="4" id="KW-0238">DNA-binding</keyword>
<dbReference type="Gene3D" id="1.10.1740.10">
    <property type="match status" value="1"/>
</dbReference>
<dbReference type="Pfam" id="PF08281">
    <property type="entry name" value="Sigma70_r4_2"/>
    <property type="match status" value="1"/>
</dbReference>
<accession>A0AAX3EKR7</accession>
<dbReference type="EMBL" id="CP101185">
    <property type="protein sequence ID" value="UYV97702.1"/>
    <property type="molecule type" value="Genomic_DNA"/>
</dbReference>
<comment type="similarity">
    <text evidence="1">Belongs to the sigma-70 factor family. ECF subfamily.</text>
</comment>
<sequence length="179" mass="18966">MGPIPPAPPKRPFETVVQEHGATVLRVCRAIVGIHDGEDAWSETFLSALKAYGDLPADANTEAWLVTIAHRKCIDILRASVRRPVPVQQTPDVPSSLGVPDEGQVELLDAVGQLPPKQRQAIAYHYLVGLPYKDVAALVGVTPDAARRAAADGVKALRAALGRPSPTVLLPTALRGVPG</sequence>
<dbReference type="SUPFAM" id="SSF88659">
    <property type="entry name" value="Sigma3 and sigma4 domains of RNA polymerase sigma factors"/>
    <property type="match status" value="1"/>
</dbReference>
<evidence type="ECO:0000256" key="5">
    <source>
        <dbReference type="ARBA" id="ARBA00023163"/>
    </source>
</evidence>
<dbReference type="GO" id="GO:0003677">
    <property type="term" value="F:DNA binding"/>
    <property type="evidence" value="ECO:0007669"/>
    <property type="project" value="UniProtKB-KW"/>
</dbReference>
<dbReference type="Gene3D" id="1.10.10.10">
    <property type="entry name" value="Winged helix-like DNA-binding domain superfamily/Winged helix DNA-binding domain"/>
    <property type="match status" value="1"/>
</dbReference>
<evidence type="ECO:0000259" key="6">
    <source>
        <dbReference type="Pfam" id="PF04542"/>
    </source>
</evidence>
<dbReference type="RefSeq" id="WP_062094380.1">
    <property type="nucleotide sequence ID" value="NZ_CP014574.1"/>
</dbReference>
<dbReference type="Proteomes" id="UP001163293">
    <property type="component" value="Chromosome"/>
</dbReference>
<dbReference type="InterPro" id="IPR007627">
    <property type="entry name" value="RNA_pol_sigma70_r2"/>
</dbReference>
<dbReference type="AlphaFoldDB" id="A0AAX3EKR7"/>
<evidence type="ECO:0000259" key="7">
    <source>
        <dbReference type="Pfam" id="PF08281"/>
    </source>
</evidence>
<dbReference type="InterPro" id="IPR039425">
    <property type="entry name" value="RNA_pol_sigma-70-like"/>
</dbReference>
<dbReference type="NCBIfam" id="TIGR02937">
    <property type="entry name" value="sigma70-ECF"/>
    <property type="match status" value="1"/>
</dbReference>
<dbReference type="InterPro" id="IPR036388">
    <property type="entry name" value="WH-like_DNA-bd_sf"/>
</dbReference>
<dbReference type="GO" id="GO:0006352">
    <property type="term" value="P:DNA-templated transcription initiation"/>
    <property type="evidence" value="ECO:0007669"/>
    <property type="project" value="InterPro"/>
</dbReference>
<proteinExistence type="inferred from homology"/>
<dbReference type="GeneID" id="79882863"/>
<dbReference type="InterPro" id="IPR013324">
    <property type="entry name" value="RNA_pol_sigma_r3/r4-like"/>
</dbReference>